<name>A0A5A7PNG2_STRAF</name>
<protein>
    <recommendedName>
        <fullName evidence="1">Replication protein A 70 kDa DNA-binding subunit B/D first OB fold domain-containing protein</fullName>
    </recommendedName>
</protein>
<feature type="domain" description="Replication protein A 70 kDa DNA-binding subunit B/D first OB fold" evidence="1">
    <location>
        <begin position="18"/>
        <end position="85"/>
    </location>
</feature>
<organism evidence="2 3">
    <name type="scientific">Striga asiatica</name>
    <name type="common">Asiatic witchweed</name>
    <name type="synonym">Buchnera asiatica</name>
    <dbReference type="NCBI Taxonomy" id="4170"/>
    <lineage>
        <taxon>Eukaryota</taxon>
        <taxon>Viridiplantae</taxon>
        <taxon>Streptophyta</taxon>
        <taxon>Embryophyta</taxon>
        <taxon>Tracheophyta</taxon>
        <taxon>Spermatophyta</taxon>
        <taxon>Magnoliopsida</taxon>
        <taxon>eudicotyledons</taxon>
        <taxon>Gunneridae</taxon>
        <taxon>Pentapetalae</taxon>
        <taxon>asterids</taxon>
        <taxon>lamiids</taxon>
        <taxon>Lamiales</taxon>
        <taxon>Orobanchaceae</taxon>
        <taxon>Buchnereae</taxon>
        <taxon>Striga</taxon>
    </lineage>
</organism>
<gene>
    <name evidence="2" type="ORF">STAS_10501</name>
</gene>
<keyword evidence="3" id="KW-1185">Reference proteome</keyword>
<comment type="caution">
    <text evidence="2">The sequence shown here is derived from an EMBL/GenBank/DDBJ whole genome shotgun (WGS) entry which is preliminary data.</text>
</comment>
<sequence length="179" mass="20301">MDQAFGLIEEINRSKRPMLKVRIVRMFYQNKGSTFKSHLELILHDRTGKRITAFLRAVYLPDFKEKSIEENMVILIRNYQVDSNLAGAAVSYSQQPPRPAKLGAYGYGGTLLGRKGFEQKGLDSFAHPRQRGGPYKICHGSISCQGREIKRKKTEMRGKIEAHLGRVEEEAKRLAGIHA</sequence>
<dbReference type="EMBL" id="BKCP01004872">
    <property type="protein sequence ID" value="GER34289.1"/>
    <property type="molecule type" value="Genomic_DNA"/>
</dbReference>
<dbReference type="InterPro" id="IPR012340">
    <property type="entry name" value="NA-bd_OB-fold"/>
</dbReference>
<dbReference type="Proteomes" id="UP000325081">
    <property type="component" value="Unassembled WGS sequence"/>
</dbReference>
<reference evidence="3" key="1">
    <citation type="journal article" date="2019" name="Curr. Biol.">
        <title>Genome Sequence of Striga asiatica Provides Insight into the Evolution of Plant Parasitism.</title>
        <authorList>
            <person name="Yoshida S."/>
            <person name="Kim S."/>
            <person name="Wafula E.K."/>
            <person name="Tanskanen J."/>
            <person name="Kim Y.M."/>
            <person name="Honaas L."/>
            <person name="Yang Z."/>
            <person name="Spallek T."/>
            <person name="Conn C.E."/>
            <person name="Ichihashi Y."/>
            <person name="Cheong K."/>
            <person name="Cui S."/>
            <person name="Der J.P."/>
            <person name="Gundlach H."/>
            <person name="Jiao Y."/>
            <person name="Hori C."/>
            <person name="Ishida J.K."/>
            <person name="Kasahara H."/>
            <person name="Kiba T."/>
            <person name="Kim M.S."/>
            <person name="Koo N."/>
            <person name="Laohavisit A."/>
            <person name="Lee Y.H."/>
            <person name="Lumba S."/>
            <person name="McCourt P."/>
            <person name="Mortimer J.C."/>
            <person name="Mutuku J.M."/>
            <person name="Nomura T."/>
            <person name="Sasaki-Sekimoto Y."/>
            <person name="Seto Y."/>
            <person name="Wang Y."/>
            <person name="Wakatake T."/>
            <person name="Sakakibara H."/>
            <person name="Demura T."/>
            <person name="Yamaguchi S."/>
            <person name="Yoneyama K."/>
            <person name="Manabe R.I."/>
            <person name="Nelson D.C."/>
            <person name="Schulman A.H."/>
            <person name="Timko M.P."/>
            <person name="dePamphilis C.W."/>
            <person name="Choi D."/>
            <person name="Shirasu K."/>
        </authorList>
    </citation>
    <scope>NUCLEOTIDE SEQUENCE [LARGE SCALE GENOMIC DNA]</scope>
    <source>
        <strain evidence="3">cv. UVA1</strain>
    </source>
</reference>
<proteinExistence type="predicted"/>
<evidence type="ECO:0000313" key="3">
    <source>
        <dbReference type="Proteomes" id="UP000325081"/>
    </source>
</evidence>
<dbReference type="Pfam" id="PF04949">
    <property type="entry name" value="Transcrip_act"/>
    <property type="match status" value="1"/>
</dbReference>
<dbReference type="Gene3D" id="2.40.50.140">
    <property type="entry name" value="Nucleic acid-binding proteins"/>
    <property type="match status" value="1"/>
</dbReference>
<dbReference type="Pfam" id="PF02721">
    <property type="entry name" value="DUF223"/>
    <property type="match status" value="1"/>
</dbReference>
<dbReference type="InterPro" id="IPR003871">
    <property type="entry name" value="RFA1B/D_OB_1st"/>
</dbReference>
<evidence type="ECO:0000313" key="2">
    <source>
        <dbReference type="EMBL" id="GER34289.1"/>
    </source>
</evidence>
<feature type="non-terminal residue" evidence="2">
    <location>
        <position position="179"/>
    </location>
</feature>
<dbReference type="AlphaFoldDB" id="A0A5A7PNG2"/>
<accession>A0A5A7PNG2</accession>
<dbReference type="InterPro" id="IPR007033">
    <property type="entry name" value="GORAB"/>
</dbReference>
<evidence type="ECO:0000259" key="1">
    <source>
        <dbReference type="Pfam" id="PF02721"/>
    </source>
</evidence>